<protein>
    <recommendedName>
        <fullName evidence="16">SAP domain-containing protein</fullName>
    </recommendedName>
</protein>
<dbReference type="GO" id="GO:0004843">
    <property type="term" value="F:cysteine-type deubiquitinase activity"/>
    <property type="evidence" value="ECO:0007669"/>
    <property type="project" value="InterPro"/>
</dbReference>
<dbReference type="PANTHER" id="PTHR21646">
    <property type="entry name" value="UBIQUITIN CARBOXYL-TERMINAL HYDROLASE"/>
    <property type="match status" value="1"/>
</dbReference>
<keyword evidence="15" id="KW-1185">Reference proteome</keyword>
<dbReference type="Gene3D" id="3.90.70.10">
    <property type="entry name" value="Cysteine proteinases"/>
    <property type="match status" value="1"/>
</dbReference>
<feature type="region of interest" description="Disordered" evidence="10">
    <location>
        <begin position="613"/>
        <end position="635"/>
    </location>
</feature>
<dbReference type="SUPFAM" id="SSF57850">
    <property type="entry name" value="RING/U-box"/>
    <property type="match status" value="1"/>
</dbReference>
<accession>A0A5B0NQ90</accession>
<dbReference type="InterPro" id="IPR001607">
    <property type="entry name" value="Znf_UBP"/>
</dbReference>
<dbReference type="PROSITE" id="PS50800">
    <property type="entry name" value="SAP"/>
    <property type="match status" value="1"/>
</dbReference>
<dbReference type="CDD" id="cd02669">
    <property type="entry name" value="Peptidase_C19M"/>
    <property type="match status" value="1"/>
</dbReference>
<comment type="subcellular location">
    <subcellularLocation>
        <location evidence="1">Nucleus</location>
    </subcellularLocation>
</comment>
<evidence type="ECO:0000256" key="1">
    <source>
        <dbReference type="ARBA" id="ARBA00004123"/>
    </source>
</evidence>
<dbReference type="Gene3D" id="3.30.40.10">
    <property type="entry name" value="Zinc/RING finger domain, C3HC4 (zinc finger)"/>
    <property type="match status" value="1"/>
</dbReference>
<feature type="region of interest" description="Disordered" evidence="10">
    <location>
        <begin position="688"/>
        <end position="716"/>
    </location>
</feature>
<dbReference type="PROSITE" id="PS50271">
    <property type="entry name" value="ZF_UBP"/>
    <property type="match status" value="1"/>
</dbReference>
<dbReference type="InterPro" id="IPR028889">
    <property type="entry name" value="USP"/>
</dbReference>
<evidence type="ECO:0000256" key="3">
    <source>
        <dbReference type="ARBA" id="ARBA00022723"/>
    </source>
</evidence>
<keyword evidence="8" id="KW-0539">Nucleus</keyword>
<evidence type="ECO:0000256" key="7">
    <source>
        <dbReference type="ARBA" id="ARBA00023187"/>
    </source>
</evidence>
<feature type="domain" description="UBP-type" evidence="12">
    <location>
        <begin position="185"/>
        <end position="282"/>
    </location>
</feature>
<keyword evidence="7" id="KW-0508">mRNA splicing</keyword>
<dbReference type="GO" id="GO:0000245">
    <property type="term" value="P:spliceosomal complex assembly"/>
    <property type="evidence" value="ECO:0007669"/>
    <property type="project" value="InterPro"/>
</dbReference>
<dbReference type="Proteomes" id="UP000324748">
    <property type="component" value="Unassembled WGS sequence"/>
</dbReference>
<dbReference type="OrthoDB" id="10263353at2759"/>
<keyword evidence="6" id="KW-0862">Zinc</keyword>
<dbReference type="SMART" id="SM00290">
    <property type="entry name" value="ZnF_UBP"/>
    <property type="match status" value="1"/>
</dbReference>
<dbReference type="Pfam" id="PF00443">
    <property type="entry name" value="UCH"/>
    <property type="match status" value="1"/>
</dbReference>
<feature type="compositionally biased region" description="Basic and acidic residues" evidence="10">
    <location>
        <begin position="19"/>
        <end position="38"/>
    </location>
</feature>
<dbReference type="PANTHER" id="PTHR21646:SF16">
    <property type="entry name" value="U4_U6.U5 TRI-SNRNP-ASSOCIATED PROTEIN 2"/>
    <property type="match status" value="1"/>
</dbReference>
<organism evidence="14 15">
    <name type="scientific">Puccinia graminis f. sp. tritici</name>
    <dbReference type="NCBI Taxonomy" id="56615"/>
    <lineage>
        <taxon>Eukaryota</taxon>
        <taxon>Fungi</taxon>
        <taxon>Dikarya</taxon>
        <taxon>Basidiomycota</taxon>
        <taxon>Pucciniomycotina</taxon>
        <taxon>Pucciniomycetes</taxon>
        <taxon>Pucciniales</taxon>
        <taxon>Pucciniaceae</taxon>
        <taxon>Puccinia</taxon>
    </lineage>
</organism>
<comment type="caution">
    <text evidence="14">The sequence shown here is derived from an EMBL/GenBank/DDBJ whole genome shotgun (WGS) entry which is preliminary data.</text>
</comment>
<evidence type="ECO:0000259" key="11">
    <source>
        <dbReference type="PROSITE" id="PS50235"/>
    </source>
</evidence>
<dbReference type="InterPro" id="IPR050185">
    <property type="entry name" value="Ub_carboxyl-term_hydrolase"/>
</dbReference>
<evidence type="ECO:0000259" key="12">
    <source>
        <dbReference type="PROSITE" id="PS50271"/>
    </source>
</evidence>
<dbReference type="SMART" id="SM00513">
    <property type="entry name" value="SAP"/>
    <property type="match status" value="1"/>
</dbReference>
<evidence type="ECO:0000256" key="4">
    <source>
        <dbReference type="ARBA" id="ARBA00022728"/>
    </source>
</evidence>
<proteinExistence type="predicted"/>
<dbReference type="Pfam" id="PF02148">
    <property type="entry name" value="zf-UBP"/>
    <property type="match status" value="1"/>
</dbReference>
<feature type="region of interest" description="Disordered" evidence="10">
    <location>
        <begin position="138"/>
        <end position="176"/>
    </location>
</feature>
<dbReference type="SUPFAM" id="SSF54001">
    <property type="entry name" value="Cysteine proteinases"/>
    <property type="match status" value="1"/>
</dbReference>
<evidence type="ECO:0000313" key="14">
    <source>
        <dbReference type="EMBL" id="KAA1091093.1"/>
    </source>
</evidence>
<feature type="compositionally biased region" description="Pro residues" evidence="10">
    <location>
        <begin position="52"/>
        <end position="82"/>
    </location>
</feature>
<evidence type="ECO:0000313" key="15">
    <source>
        <dbReference type="Proteomes" id="UP000324748"/>
    </source>
</evidence>
<sequence>MNQAELKKLKVPQLKELLKEHHLPITGKKDELIQRLVDHQSQQSPLPSKTVSPPPSPPPVKTLPPPSPPPVESLPPPPPPPPLHDESLPTPPPPPPPPPSEPQQTQNPSPTPPPPPPPALDEDIEMQRPNKRVKLLDDDGEKTAQPDPQMEEQQAGGDVQEDDDEEEEHEEEELGRAALAAASGGSDLYLDTVNRDMLDFDFERLCSVTLSNINIYACLVCGKYFQGRSRTSPAYAHSIGEDHHVFINLLSEKVYVLPDGYEVSDPSLDDIKYLLNPTFTPGLLRKLDAGSQGPSYDLHAVAYLPGFVGLNNIKANDYLNVIVHLLAHVPPVRDYFVCRSSEGSFERARASELVQRFGTLMRKIWNPRAFKAQVSPHEFGQEVATRSGGKFTLTDQADPVEFLGWLLNTLHRDLGGSKASGRKAVVKAKDTSIIHAAFRGVVKVEEQEIVAIPDSGEVGKRPQFDINQDGRRLIESTFMFLTLDLPPPPVFQDSVQKNIIPQVNLTTLLQKYDGWSKVERSGILRTHSCSRLPEFIILHFKRFGSNSFIEEKNPTIVNFPTKGVDFSVCLGANQPPQPEGVPSEYLYDLLGNVTYSSTAGTAKEDSQWKVQVHTRSGGPLQSSEDDPDLKSPKKEDEKWFQIQDLIVEEVNRQMVFLGESYIQIWERRAGSSQSLQFDDNLNTLRTASTATIPKPVPASKPTDQRPPNGSAVNGKK</sequence>
<dbReference type="InterPro" id="IPR038765">
    <property type="entry name" value="Papain-like_cys_pep_sf"/>
</dbReference>
<dbReference type="SUPFAM" id="SSF68906">
    <property type="entry name" value="SAP domain"/>
    <property type="match status" value="1"/>
</dbReference>
<dbReference type="EMBL" id="VSWC01000092">
    <property type="protein sequence ID" value="KAA1091093.1"/>
    <property type="molecule type" value="Genomic_DNA"/>
</dbReference>
<dbReference type="InterPro" id="IPR001394">
    <property type="entry name" value="Peptidase_C19_UCH"/>
</dbReference>
<feature type="domain" description="USP" evidence="11">
    <location>
        <begin position="308"/>
        <end position="668"/>
    </location>
</feature>
<evidence type="ECO:0000256" key="5">
    <source>
        <dbReference type="ARBA" id="ARBA00022771"/>
    </source>
</evidence>
<feature type="region of interest" description="Disordered" evidence="10">
    <location>
        <begin position="19"/>
        <end position="123"/>
    </location>
</feature>
<dbReference type="InterPro" id="IPR036361">
    <property type="entry name" value="SAP_dom_sf"/>
</dbReference>
<evidence type="ECO:0000259" key="13">
    <source>
        <dbReference type="PROSITE" id="PS50800"/>
    </source>
</evidence>
<feature type="compositionally biased region" description="Pro residues" evidence="10">
    <location>
        <begin position="109"/>
        <end position="119"/>
    </location>
</feature>
<reference evidence="14 15" key="1">
    <citation type="submission" date="2019-05" db="EMBL/GenBank/DDBJ databases">
        <title>Emergence of the Ug99 lineage of the wheat stem rust pathogen through somatic hybridization.</title>
        <authorList>
            <person name="Li F."/>
            <person name="Upadhyaya N.M."/>
            <person name="Sperschneider J."/>
            <person name="Matny O."/>
            <person name="Nguyen-Phuc H."/>
            <person name="Mago R."/>
            <person name="Raley C."/>
            <person name="Miller M.E."/>
            <person name="Silverstein K.A.T."/>
            <person name="Henningsen E."/>
            <person name="Hirsch C.D."/>
            <person name="Visser B."/>
            <person name="Pretorius Z.A."/>
            <person name="Steffenson B.J."/>
            <person name="Schwessinger B."/>
            <person name="Dodds P.N."/>
            <person name="Figueroa M."/>
        </authorList>
    </citation>
    <scope>NUCLEOTIDE SEQUENCE [LARGE SCALE GENOMIC DNA]</scope>
    <source>
        <strain evidence="14">21-0</strain>
    </source>
</reference>
<feature type="compositionally biased region" description="Acidic residues" evidence="10">
    <location>
        <begin position="159"/>
        <end position="173"/>
    </location>
</feature>
<dbReference type="Pfam" id="PF02037">
    <property type="entry name" value="SAP"/>
    <property type="match status" value="1"/>
</dbReference>
<evidence type="ECO:0000256" key="6">
    <source>
        <dbReference type="ARBA" id="ARBA00022833"/>
    </source>
</evidence>
<gene>
    <name evidence="14" type="ORF">PGT21_024022</name>
</gene>
<feature type="compositionally biased region" description="Pro residues" evidence="10">
    <location>
        <begin position="89"/>
        <end position="101"/>
    </location>
</feature>
<dbReference type="InterPro" id="IPR013083">
    <property type="entry name" value="Znf_RING/FYVE/PHD"/>
</dbReference>
<dbReference type="PROSITE" id="PS50235">
    <property type="entry name" value="USP_3"/>
    <property type="match status" value="1"/>
</dbReference>
<dbReference type="AlphaFoldDB" id="A0A5B0NQ90"/>
<keyword evidence="3" id="KW-0479">Metal-binding</keyword>
<dbReference type="GO" id="GO:0008270">
    <property type="term" value="F:zinc ion binding"/>
    <property type="evidence" value="ECO:0007669"/>
    <property type="project" value="UniProtKB-KW"/>
</dbReference>
<evidence type="ECO:0000256" key="10">
    <source>
        <dbReference type="SAM" id="MobiDB-lite"/>
    </source>
</evidence>
<dbReference type="GO" id="GO:0005681">
    <property type="term" value="C:spliceosomal complex"/>
    <property type="evidence" value="ECO:0007669"/>
    <property type="project" value="UniProtKB-KW"/>
</dbReference>
<keyword evidence="4" id="KW-0747">Spliceosome</keyword>
<dbReference type="InterPro" id="IPR033809">
    <property type="entry name" value="USP39"/>
</dbReference>
<evidence type="ECO:0000256" key="8">
    <source>
        <dbReference type="ARBA" id="ARBA00023242"/>
    </source>
</evidence>
<dbReference type="GO" id="GO:0016579">
    <property type="term" value="P:protein deubiquitination"/>
    <property type="evidence" value="ECO:0007669"/>
    <property type="project" value="InterPro"/>
</dbReference>
<feature type="domain" description="SAP" evidence="13">
    <location>
        <begin position="6"/>
        <end position="40"/>
    </location>
</feature>
<evidence type="ECO:0000256" key="9">
    <source>
        <dbReference type="PROSITE-ProRule" id="PRU00502"/>
    </source>
</evidence>
<evidence type="ECO:0008006" key="16">
    <source>
        <dbReference type="Google" id="ProtNLM"/>
    </source>
</evidence>
<dbReference type="InterPro" id="IPR003034">
    <property type="entry name" value="SAP_dom"/>
</dbReference>
<evidence type="ECO:0000256" key="2">
    <source>
        <dbReference type="ARBA" id="ARBA00022664"/>
    </source>
</evidence>
<feature type="compositionally biased region" description="Polar residues" evidence="10">
    <location>
        <begin position="705"/>
        <end position="716"/>
    </location>
</feature>
<dbReference type="Gene3D" id="1.10.720.30">
    <property type="entry name" value="SAP domain"/>
    <property type="match status" value="1"/>
</dbReference>
<keyword evidence="2" id="KW-0507">mRNA processing</keyword>
<keyword evidence="5 9" id="KW-0863">Zinc-finger</keyword>
<name>A0A5B0NQ90_PUCGR</name>